<evidence type="ECO:0000313" key="3">
    <source>
        <dbReference type="Proteomes" id="UP000736335"/>
    </source>
</evidence>
<dbReference type="EMBL" id="WIUZ02000001">
    <property type="protein sequence ID" value="KAF9792608.1"/>
    <property type="molecule type" value="Genomic_DNA"/>
</dbReference>
<organism evidence="2 3">
    <name type="scientific">Thelephora terrestris</name>
    <dbReference type="NCBI Taxonomy" id="56493"/>
    <lineage>
        <taxon>Eukaryota</taxon>
        <taxon>Fungi</taxon>
        <taxon>Dikarya</taxon>
        <taxon>Basidiomycota</taxon>
        <taxon>Agaricomycotina</taxon>
        <taxon>Agaricomycetes</taxon>
        <taxon>Thelephorales</taxon>
        <taxon>Thelephoraceae</taxon>
        <taxon>Thelephora</taxon>
    </lineage>
</organism>
<reference evidence="2" key="1">
    <citation type="journal article" date="2020" name="Nat. Commun.">
        <title>Large-scale genome sequencing of mycorrhizal fungi provides insights into the early evolution of symbiotic traits.</title>
        <authorList>
            <person name="Miyauchi S."/>
            <person name="Kiss E."/>
            <person name="Kuo A."/>
            <person name="Drula E."/>
            <person name="Kohler A."/>
            <person name="Sanchez-Garcia M."/>
            <person name="Morin E."/>
            <person name="Andreopoulos B."/>
            <person name="Barry K.W."/>
            <person name="Bonito G."/>
            <person name="Buee M."/>
            <person name="Carver A."/>
            <person name="Chen C."/>
            <person name="Cichocki N."/>
            <person name="Clum A."/>
            <person name="Culley D."/>
            <person name="Crous P.W."/>
            <person name="Fauchery L."/>
            <person name="Girlanda M."/>
            <person name="Hayes R.D."/>
            <person name="Keri Z."/>
            <person name="LaButti K."/>
            <person name="Lipzen A."/>
            <person name="Lombard V."/>
            <person name="Magnuson J."/>
            <person name="Maillard F."/>
            <person name="Murat C."/>
            <person name="Nolan M."/>
            <person name="Ohm R.A."/>
            <person name="Pangilinan J."/>
            <person name="Pereira M.F."/>
            <person name="Perotto S."/>
            <person name="Peter M."/>
            <person name="Pfister S."/>
            <person name="Riley R."/>
            <person name="Sitrit Y."/>
            <person name="Stielow J.B."/>
            <person name="Szollosi G."/>
            <person name="Zifcakova L."/>
            <person name="Stursova M."/>
            <person name="Spatafora J.W."/>
            <person name="Tedersoo L."/>
            <person name="Vaario L.M."/>
            <person name="Yamada A."/>
            <person name="Yan M."/>
            <person name="Wang P."/>
            <person name="Xu J."/>
            <person name="Bruns T."/>
            <person name="Baldrian P."/>
            <person name="Vilgalys R."/>
            <person name="Dunand C."/>
            <person name="Henrissat B."/>
            <person name="Grigoriev I.V."/>
            <person name="Hibbett D."/>
            <person name="Nagy L.G."/>
            <person name="Martin F.M."/>
        </authorList>
    </citation>
    <scope>NUCLEOTIDE SEQUENCE</scope>
    <source>
        <strain evidence="2">UH-Tt-Lm1</strain>
    </source>
</reference>
<accession>A0A9P6HQV9</accession>
<reference evidence="2" key="2">
    <citation type="submission" date="2020-11" db="EMBL/GenBank/DDBJ databases">
        <authorList>
            <consortium name="DOE Joint Genome Institute"/>
            <person name="Kuo A."/>
            <person name="Miyauchi S."/>
            <person name="Kiss E."/>
            <person name="Drula E."/>
            <person name="Kohler A."/>
            <person name="Sanchez-Garcia M."/>
            <person name="Andreopoulos B."/>
            <person name="Barry K.W."/>
            <person name="Bonito G."/>
            <person name="Buee M."/>
            <person name="Carver A."/>
            <person name="Chen C."/>
            <person name="Cichocki N."/>
            <person name="Clum A."/>
            <person name="Culley D."/>
            <person name="Crous P.W."/>
            <person name="Fauchery L."/>
            <person name="Girlanda M."/>
            <person name="Hayes R."/>
            <person name="Keri Z."/>
            <person name="Labutti K."/>
            <person name="Lipzen A."/>
            <person name="Lombard V."/>
            <person name="Magnuson J."/>
            <person name="Maillard F."/>
            <person name="Morin E."/>
            <person name="Murat C."/>
            <person name="Nolan M."/>
            <person name="Ohm R."/>
            <person name="Pangilinan J."/>
            <person name="Pereira M."/>
            <person name="Perotto S."/>
            <person name="Peter M."/>
            <person name="Riley R."/>
            <person name="Sitrit Y."/>
            <person name="Stielow B."/>
            <person name="Szollosi G."/>
            <person name="Zifcakova L."/>
            <person name="Stursova M."/>
            <person name="Spatafora J.W."/>
            <person name="Tedersoo L."/>
            <person name="Vaario L.-M."/>
            <person name="Yamada A."/>
            <person name="Yan M."/>
            <person name="Wang P."/>
            <person name="Xu J."/>
            <person name="Bruns T."/>
            <person name="Baldrian P."/>
            <person name="Vilgalys R."/>
            <person name="Henrissat B."/>
            <person name="Grigoriev I.V."/>
            <person name="Hibbett D."/>
            <person name="Nagy L.G."/>
            <person name="Martin F.M."/>
        </authorList>
    </citation>
    <scope>NUCLEOTIDE SEQUENCE</scope>
    <source>
        <strain evidence="2">UH-Tt-Lm1</strain>
    </source>
</reference>
<dbReference type="Proteomes" id="UP000736335">
    <property type="component" value="Unassembled WGS sequence"/>
</dbReference>
<feature type="region of interest" description="Disordered" evidence="1">
    <location>
        <begin position="157"/>
        <end position="176"/>
    </location>
</feature>
<evidence type="ECO:0000256" key="1">
    <source>
        <dbReference type="SAM" id="MobiDB-lite"/>
    </source>
</evidence>
<comment type="caution">
    <text evidence="2">The sequence shown here is derived from an EMBL/GenBank/DDBJ whole genome shotgun (WGS) entry which is preliminary data.</text>
</comment>
<dbReference type="AlphaFoldDB" id="A0A9P6HQV9"/>
<feature type="non-terminal residue" evidence="2">
    <location>
        <position position="230"/>
    </location>
</feature>
<sequence length="230" mass="26294">MYLQTRTALTLYTLNLSRKTRSSDSQQMLNAAKVVRAARSQDINEVAHCLYTHLLSLAYPFTVTGLGQAIFEMALFVLWPRVLVRHDHREFFDLRRRRKIRLKSLLNMKQKAPERSNRAAEMEGCRTRTGWIVTTAWLTGALELFIAKRGGRCPSRISSNDDLQSRPSRPGQGVSGVGPWEVVREVKCDYRSSTLLELSRTIFKRSGMICLEISWQTRALESLLTAEDMS</sequence>
<evidence type="ECO:0000313" key="2">
    <source>
        <dbReference type="EMBL" id="KAF9792608.1"/>
    </source>
</evidence>
<gene>
    <name evidence="2" type="ORF">BJ322DRAFT_1215624</name>
</gene>
<keyword evidence="3" id="KW-1185">Reference proteome</keyword>
<name>A0A9P6HQV9_9AGAM</name>
<proteinExistence type="predicted"/>
<protein>
    <submittedName>
        <fullName evidence="2">Uncharacterized protein</fullName>
    </submittedName>
</protein>
<feature type="compositionally biased region" description="Polar residues" evidence="1">
    <location>
        <begin position="157"/>
        <end position="167"/>
    </location>
</feature>